<evidence type="ECO:0000313" key="2">
    <source>
        <dbReference type="Proteomes" id="UP000299102"/>
    </source>
</evidence>
<dbReference type="Proteomes" id="UP000299102">
    <property type="component" value="Unassembled WGS sequence"/>
</dbReference>
<gene>
    <name evidence="1" type="ORF">EVAR_101818_1</name>
</gene>
<accession>A0A4C1SQJ2</accession>
<sequence length="106" mass="11558">MDAIIPVQPLINISVCVRLACGVPNVLVWIYNVLCVIKANVLASSGGDYIKVRCSPPSLARCDLLYCSCYFFPKTTWANRHSSIAAGGDRVLNVLIHVAVSCRFDT</sequence>
<reference evidence="1 2" key="1">
    <citation type="journal article" date="2019" name="Commun. Biol.">
        <title>The bagworm genome reveals a unique fibroin gene that provides high tensile strength.</title>
        <authorList>
            <person name="Kono N."/>
            <person name="Nakamura H."/>
            <person name="Ohtoshi R."/>
            <person name="Tomita M."/>
            <person name="Numata K."/>
            <person name="Arakawa K."/>
        </authorList>
    </citation>
    <scope>NUCLEOTIDE SEQUENCE [LARGE SCALE GENOMIC DNA]</scope>
</reference>
<protein>
    <submittedName>
        <fullName evidence="1">Uncharacterized protein</fullName>
    </submittedName>
</protein>
<organism evidence="1 2">
    <name type="scientific">Eumeta variegata</name>
    <name type="common">Bagworm moth</name>
    <name type="synonym">Eumeta japonica</name>
    <dbReference type="NCBI Taxonomy" id="151549"/>
    <lineage>
        <taxon>Eukaryota</taxon>
        <taxon>Metazoa</taxon>
        <taxon>Ecdysozoa</taxon>
        <taxon>Arthropoda</taxon>
        <taxon>Hexapoda</taxon>
        <taxon>Insecta</taxon>
        <taxon>Pterygota</taxon>
        <taxon>Neoptera</taxon>
        <taxon>Endopterygota</taxon>
        <taxon>Lepidoptera</taxon>
        <taxon>Glossata</taxon>
        <taxon>Ditrysia</taxon>
        <taxon>Tineoidea</taxon>
        <taxon>Psychidae</taxon>
        <taxon>Oiketicinae</taxon>
        <taxon>Eumeta</taxon>
    </lineage>
</organism>
<dbReference type="AlphaFoldDB" id="A0A4C1SQJ2"/>
<evidence type="ECO:0000313" key="1">
    <source>
        <dbReference type="EMBL" id="GBP03470.1"/>
    </source>
</evidence>
<proteinExistence type="predicted"/>
<dbReference type="EMBL" id="BGZK01000010">
    <property type="protein sequence ID" value="GBP03470.1"/>
    <property type="molecule type" value="Genomic_DNA"/>
</dbReference>
<comment type="caution">
    <text evidence="1">The sequence shown here is derived from an EMBL/GenBank/DDBJ whole genome shotgun (WGS) entry which is preliminary data.</text>
</comment>
<keyword evidence="2" id="KW-1185">Reference proteome</keyword>
<name>A0A4C1SQJ2_EUMVA</name>